<dbReference type="InterPro" id="IPR043502">
    <property type="entry name" value="DNA/RNA_pol_sf"/>
</dbReference>
<feature type="domain" description="UmuC" evidence="2">
    <location>
        <begin position="25"/>
        <end position="147"/>
    </location>
</feature>
<dbReference type="Pfam" id="PF00817">
    <property type="entry name" value="IMS"/>
    <property type="match status" value="1"/>
</dbReference>
<proteinExistence type="predicted"/>
<keyword evidence="5" id="KW-1185">Reference proteome</keyword>
<accession>A0ABW1XHD2</accession>
<dbReference type="RefSeq" id="WP_131259562.1">
    <property type="nucleotide sequence ID" value="NZ_JBHSUS010000001.1"/>
</dbReference>
<sequence>MTQLWLYLHFYQLQLDKLFVTDNSQAVAIVDPRQHQIVQRNEQASQHGIEVGMGLATAALLHQDIQVIAYNNEQEQQALQEIASWLYLSTSDISLYPPQGLLLRVHPMLMMYQGLDNYWLAIEQQLARLNIHYHYASGPSPLAARMLAINAHNQLCADKQQAMQILYEYPLSRSELTAKQQEKLARVGIRTLQDLIRLPLADIARRFDIDLVNYIGRLRGELQHPQTFYLPPARFEQQLPLLYEIEQTQYLQRPLQHLFTQLEQFLRWRDCYCTELELQLIQRDNAPVILSVHSAQGDYLAATWQKLTALRLENIQLTAPVTDLKLKALHITSKGSEVSDLFDGRQGVMRPLQLLSLLQAKLGREAVSSPAVADDFRPERACTYLPALQQADLPAQLHSQRPILLLPKPQPLTDKVQVMYGPERICSGWWDEQPILRDYFIARSPDGRWCWIYRQADQRWFLQGYFA</sequence>
<comment type="caution">
    <text evidence="3">The sequence shown here is derived from an EMBL/GenBank/DDBJ whole genome shotgun (WGS) entry which is preliminary data.</text>
</comment>
<protein>
    <submittedName>
        <fullName evidence="3">Y-family DNA polymerase</fullName>
    </submittedName>
</protein>
<evidence type="ECO:0000313" key="5">
    <source>
        <dbReference type="Proteomes" id="UP001596364"/>
    </source>
</evidence>
<keyword evidence="1" id="KW-0227">DNA damage</keyword>
<dbReference type="EMBL" id="JBHSUS010000001">
    <property type="protein sequence ID" value="MFC6441723.1"/>
    <property type="molecule type" value="Genomic_DNA"/>
</dbReference>
<reference evidence="3" key="1">
    <citation type="journal article" date="2014" name="Int. J. Syst. Evol. Microbiol.">
        <title>Complete genome of a new Firmicutes species belonging to the dominant human colonic microbiota ('Ruminococcus bicirculans') reveals two chromosomes and a selective capacity to utilize plant glucans.</title>
        <authorList>
            <consortium name="NISC Comparative Sequencing Program"/>
            <person name="Wegmann U."/>
            <person name="Louis P."/>
            <person name="Goesmann A."/>
            <person name="Henrissat B."/>
            <person name="Duncan S.H."/>
            <person name="Flint H.J."/>
        </authorList>
    </citation>
    <scope>NUCLEOTIDE SEQUENCE</scope>
    <source>
        <strain evidence="3">KCTC 42143</strain>
    </source>
</reference>
<name>A0ABW1XHD2_9ALTE</name>
<evidence type="ECO:0000256" key="1">
    <source>
        <dbReference type="ARBA" id="ARBA00022763"/>
    </source>
</evidence>
<organism evidence="3 5">
    <name type="scientific">Pseudobowmanella zhangzhouensis</name>
    <dbReference type="NCBI Taxonomy" id="1537679"/>
    <lineage>
        <taxon>Bacteria</taxon>
        <taxon>Pseudomonadati</taxon>
        <taxon>Pseudomonadota</taxon>
        <taxon>Gammaproteobacteria</taxon>
        <taxon>Alteromonadales</taxon>
        <taxon>Alteromonadaceae</taxon>
    </lineage>
</organism>
<dbReference type="Proteomes" id="UP001596364">
    <property type="component" value="Unassembled WGS sequence"/>
</dbReference>
<dbReference type="CDD" id="cd03468">
    <property type="entry name" value="PolY_like"/>
    <property type="match status" value="1"/>
</dbReference>
<dbReference type="SUPFAM" id="SSF56672">
    <property type="entry name" value="DNA/RNA polymerases"/>
    <property type="match status" value="1"/>
</dbReference>
<dbReference type="PANTHER" id="PTHR35369">
    <property type="entry name" value="BLR3025 PROTEIN-RELATED"/>
    <property type="match status" value="1"/>
</dbReference>
<evidence type="ECO:0000259" key="2">
    <source>
        <dbReference type="Pfam" id="PF00817"/>
    </source>
</evidence>
<evidence type="ECO:0000313" key="4">
    <source>
        <dbReference type="EMBL" id="MFC6441723.1"/>
    </source>
</evidence>
<reference evidence="5" key="2">
    <citation type="journal article" date="2019" name="Int. J. Syst. Evol. Microbiol.">
        <title>The Global Catalogue of Microorganisms (GCM) 10K type strain sequencing project: providing services to taxonomists for standard genome sequencing and annotation.</title>
        <authorList>
            <consortium name="The Broad Institute Genomics Platform"/>
            <consortium name="The Broad Institute Genome Sequencing Center for Infectious Disease"/>
            <person name="Wu L."/>
            <person name="Ma J."/>
        </authorList>
    </citation>
    <scope>NUCLEOTIDE SEQUENCE [LARGE SCALE GENOMIC DNA]</scope>
    <source>
        <strain evidence="5">CGMCC 1.16031</strain>
    </source>
</reference>
<dbReference type="InterPro" id="IPR001126">
    <property type="entry name" value="UmuC"/>
</dbReference>
<evidence type="ECO:0000313" key="3">
    <source>
        <dbReference type="EMBL" id="MFC6438557.1"/>
    </source>
</evidence>
<dbReference type="InterPro" id="IPR050356">
    <property type="entry name" value="SulA_CellDiv_inhibitor"/>
</dbReference>
<dbReference type="EMBL" id="JBHSUS010000001">
    <property type="protein sequence ID" value="MFC6438557.1"/>
    <property type="molecule type" value="Genomic_DNA"/>
</dbReference>
<gene>
    <name evidence="3" type="ORF">ACFP85_00065</name>
    <name evidence="4" type="ORF">ACFP85_16365</name>
</gene>
<dbReference type="PANTHER" id="PTHR35369:SF2">
    <property type="entry name" value="BLR3025 PROTEIN"/>
    <property type="match status" value="1"/>
</dbReference>
<reference evidence="3" key="3">
    <citation type="submission" date="2024-09" db="EMBL/GenBank/DDBJ databases">
        <authorList>
            <person name="Sun Q."/>
            <person name="Mori K."/>
        </authorList>
    </citation>
    <scope>NUCLEOTIDE SEQUENCE</scope>
    <source>
        <strain evidence="3">KCTC 42143</strain>
    </source>
</reference>